<organism evidence="1 2">
    <name type="scientific">Ensete ventricosum</name>
    <name type="common">Abyssinian banana</name>
    <name type="synonym">Musa ensete</name>
    <dbReference type="NCBI Taxonomy" id="4639"/>
    <lineage>
        <taxon>Eukaryota</taxon>
        <taxon>Viridiplantae</taxon>
        <taxon>Streptophyta</taxon>
        <taxon>Embryophyta</taxon>
        <taxon>Tracheophyta</taxon>
        <taxon>Spermatophyta</taxon>
        <taxon>Magnoliopsida</taxon>
        <taxon>Liliopsida</taxon>
        <taxon>Zingiberales</taxon>
        <taxon>Musaceae</taxon>
        <taxon>Ensete</taxon>
    </lineage>
</organism>
<protein>
    <submittedName>
        <fullName evidence="1">Uncharacterized protein</fullName>
    </submittedName>
</protein>
<dbReference type="Proteomes" id="UP000287651">
    <property type="component" value="Unassembled WGS sequence"/>
</dbReference>
<gene>
    <name evidence="1" type="ORF">B296_00050453</name>
</gene>
<dbReference type="AlphaFoldDB" id="A0A426YD73"/>
<sequence length="112" mass="12547">MCNLPEGAFDAPLEPDLRPLTHEMLVWQSGEALATYIRGMLILRLAMNLYTLLSEVLMDGAAKAMVLLLDLARSMEALREDLPKKAVEDYNESPGLKMGLVRMGWVSLEYGY</sequence>
<name>A0A426YD73_ENSVE</name>
<evidence type="ECO:0000313" key="1">
    <source>
        <dbReference type="EMBL" id="RRT49685.1"/>
    </source>
</evidence>
<accession>A0A426YD73</accession>
<dbReference type="EMBL" id="AMZH03013183">
    <property type="protein sequence ID" value="RRT49685.1"/>
    <property type="molecule type" value="Genomic_DNA"/>
</dbReference>
<reference evidence="1 2" key="1">
    <citation type="journal article" date="2014" name="Agronomy (Basel)">
        <title>A Draft Genome Sequence for Ensete ventricosum, the Drought-Tolerant Tree Against Hunger.</title>
        <authorList>
            <person name="Harrison J."/>
            <person name="Moore K.A."/>
            <person name="Paszkiewicz K."/>
            <person name="Jones T."/>
            <person name="Grant M."/>
            <person name="Ambacheew D."/>
            <person name="Muzemil S."/>
            <person name="Studholme D.J."/>
        </authorList>
    </citation>
    <scope>NUCLEOTIDE SEQUENCE [LARGE SCALE GENOMIC DNA]</scope>
</reference>
<comment type="caution">
    <text evidence="1">The sequence shown here is derived from an EMBL/GenBank/DDBJ whole genome shotgun (WGS) entry which is preliminary data.</text>
</comment>
<proteinExistence type="predicted"/>
<evidence type="ECO:0000313" key="2">
    <source>
        <dbReference type="Proteomes" id="UP000287651"/>
    </source>
</evidence>